<evidence type="ECO:0000313" key="3">
    <source>
        <dbReference type="Proteomes" id="UP000756921"/>
    </source>
</evidence>
<dbReference type="AlphaFoldDB" id="A0A9P6GPC5"/>
<comment type="caution">
    <text evidence="2">The sequence shown here is derived from an EMBL/GenBank/DDBJ whole genome shotgun (WGS) entry which is preliminary data.</text>
</comment>
<dbReference type="OrthoDB" id="3778474at2759"/>
<keyword evidence="3" id="KW-1185">Reference proteome</keyword>
<gene>
    <name evidence="2" type="ORF">PMIN01_02026</name>
</gene>
<reference evidence="2" key="1">
    <citation type="journal article" date="2020" name="Mol. Plant Microbe Interact.">
        <title>Genome Sequence of the Biocontrol Agent Coniothyrium minitans strain Conio (IMI 134523).</title>
        <authorList>
            <person name="Patel D."/>
            <person name="Shittu T.A."/>
            <person name="Baroncelli R."/>
            <person name="Muthumeenakshi S."/>
            <person name="Osborne T.H."/>
            <person name="Janganan T.K."/>
            <person name="Sreenivasaprasad S."/>
        </authorList>
    </citation>
    <scope>NUCLEOTIDE SEQUENCE</scope>
    <source>
        <strain evidence="2">Conio</strain>
    </source>
</reference>
<feature type="region of interest" description="Disordered" evidence="1">
    <location>
        <begin position="166"/>
        <end position="191"/>
    </location>
</feature>
<proteinExistence type="predicted"/>
<organism evidence="2 3">
    <name type="scientific">Paraphaeosphaeria minitans</name>
    <dbReference type="NCBI Taxonomy" id="565426"/>
    <lineage>
        <taxon>Eukaryota</taxon>
        <taxon>Fungi</taxon>
        <taxon>Dikarya</taxon>
        <taxon>Ascomycota</taxon>
        <taxon>Pezizomycotina</taxon>
        <taxon>Dothideomycetes</taxon>
        <taxon>Pleosporomycetidae</taxon>
        <taxon>Pleosporales</taxon>
        <taxon>Massarineae</taxon>
        <taxon>Didymosphaeriaceae</taxon>
        <taxon>Paraphaeosphaeria</taxon>
    </lineage>
</organism>
<protein>
    <submittedName>
        <fullName evidence="2">Uncharacterized protein</fullName>
    </submittedName>
</protein>
<dbReference type="Proteomes" id="UP000756921">
    <property type="component" value="Unassembled WGS sequence"/>
</dbReference>
<name>A0A9P6GPC5_9PLEO</name>
<evidence type="ECO:0000256" key="1">
    <source>
        <dbReference type="SAM" id="MobiDB-lite"/>
    </source>
</evidence>
<accession>A0A9P6GPC5</accession>
<sequence>MEHLELPESVKGRKCRVPRSVLIPSGSDFCHYALGGPSRQNGDRKNLNEHVADEEEDLARKVGLGVCITDKTVGPSKEPSQILMAAELDRIPTPYFTARSTPIGTKPEREPTPMPFALVQDTKRQGKMPVNSFPDGKRQYSTSPARLEHILSPPFQLDLFPSPPRPFSVQEGKSKGKAPALPSPEEIGRWRPLSVSSTGTATPLHPGVRTPLAARYTPLQKKAAREPQLPNIDSVISPYSGPTQGFEDISALRYGDFFASPLHRRSPVYKEGVGKASPMSSERFYKLPEYTGSSNTELMCPRRRVEGPVGIGPLDLELNSLDVELRSLASSVSEGLLASPPVSEALTGDFELDEVITFQEWNEAQEKADRFERSFLGKTRSLFRKIRDRVGGSNDEVTDVEERRGVLTRLKCRVARMGAVRGRLFGRSRDV</sequence>
<evidence type="ECO:0000313" key="2">
    <source>
        <dbReference type="EMBL" id="KAF9739392.1"/>
    </source>
</evidence>
<dbReference type="EMBL" id="WJXW01000002">
    <property type="protein sequence ID" value="KAF9739392.1"/>
    <property type="molecule type" value="Genomic_DNA"/>
</dbReference>